<evidence type="ECO:0000313" key="25">
    <source>
        <dbReference type="EMBL" id="RMC04830.1"/>
    </source>
</evidence>
<dbReference type="FunFam" id="2.30.30.40:FF:000056">
    <property type="entry name" value="rho GTPase-activating protein 12 isoform X1"/>
    <property type="match status" value="1"/>
</dbReference>
<keyword evidence="8 17" id="KW-0547">Nucleotide-binding</keyword>
<feature type="compositionally biased region" description="Polar residues" evidence="19">
    <location>
        <begin position="1350"/>
        <end position="1361"/>
    </location>
</feature>
<evidence type="ECO:0000256" key="18">
    <source>
        <dbReference type="SAM" id="Coils"/>
    </source>
</evidence>
<dbReference type="InterPro" id="IPR001849">
    <property type="entry name" value="PH_domain"/>
</dbReference>
<dbReference type="InterPro" id="IPR036961">
    <property type="entry name" value="Kinesin_motor_dom_sf"/>
</dbReference>
<organism evidence="25 26">
    <name type="scientific">Hirundo rustica rustica</name>
    <dbReference type="NCBI Taxonomy" id="333673"/>
    <lineage>
        <taxon>Eukaryota</taxon>
        <taxon>Metazoa</taxon>
        <taxon>Chordata</taxon>
        <taxon>Craniata</taxon>
        <taxon>Vertebrata</taxon>
        <taxon>Euteleostomi</taxon>
        <taxon>Archelosauria</taxon>
        <taxon>Archosauria</taxon>
        <taxon>Dinosauria</taxon>
        <taxon>Saurischia</taxon>
        <taxon>Theropoda</taxon>
        <taxon>Coelurosauria</taxon>
        <taxon>Aves</taxon>
        <taxon>Neognathae</taxon>
        <taxon>Neoaves</taxon>
        <taxon>Telluraves</taxon>
        <taxon>Australaves</taxon>
        <taxon>Passeriformes</taxon>
        <taxon>Sylvioidea</taxon>
        <taxon>Hirundinidae</taxon>
        <taxon>Hirundo</taxon>
    </lineage>
</organism>
<keyword evidence="10 18" id="KW-0175">Coiled coil</keyword>
<keyword evidence="12" id="KW-0206">Cytoskeleton</keyword>
<evidence type="ECO:0000259" key="24">
    <source>
        <dbReference type="PROSITE" id="PS50238"/>
    </source>
</evidence>
<dbReference type="InterPro" id="IPR027417">
    <property type="entry name" value="P-loop_NTPase"/>
</dbReference>
<dbReference type="PROSITE" id="PS00411">
    <property type="entry name" value="KINESIN_MOTOR_1"/>
    <property type="match status" value="1"/>
</dbReference>
<evidence type="ECO:0000256" key="15">
    <source>
        <dbReference type="ARBA" id="ARBA00083383"/>
    </source>
</evidence>
<dbReference type="GO" id="GO:0005737">
    <property type="term" value="C:cytoplasm"/>
    <property type="evidence" value="ECO:0007669"/>
    <property type="project" value="TreeGrafter"/>
</dbReference>
<dbReference type="GO" id="GO:0007165">
    <property type="term" value="P:signal transduction"/>
    <property type="evidence" value="ECO:0007669"/>
    <property type="project" value="InterPro"/>
</dbReference>
<dbReference type="PROSITE" id="PS50238">
    <property type="entry name" value="RHOGAP"/>
    <property type="match status" value="1"/>
</dbReference>
<dbReference type="STRING" id="333673.A0A3M0K0S8"/>
<evidence type="ECO:0000256" key="2">
    <source>
        <dbReference type="ARBA" id="ARBA00022443"/>
    </source>
</evidence>
<dbReference type="GO" id="GO:0008017">
    <property type="term" value="F:microtubule binding"/>
    <property type="evidence" value="ECO:0007669"/>
    <property type="project" value="InterPro"/>
</dbReference>
<evidence type="ECO:0000256" key="8">
    <source>
        <dbReference type="ARBA" id="ARBA00022741"/>
    </source>
</evidence>
<dbReference type="CDD" id="cd23649">
    <property type="entry name" value="Khc_CBD_cc"/>
    <property type="match status" value="1"/>
</dbReference>
<dbReference type="GO" id="GO:0005524">
    <property type="term" value="F:ATP binding"/>
    <property type="evidence" value="ECO:0007669"/>
    <property type="project" value="UniProtKB-UniRule"/>
</dbReference>
<dbReference type="InterPro" id="IPR019821">
    <property type="entry name" value="Kinesin_motor_CS"/>
</dbReference>
<feature type="region of interest" description="Disordered" evidence="19">
    <location>
        <begin position="1578"/>
        <end position="1620"/>
    </location>
</feature>
<dbReference type="PROSITE" id="PS50002">
    <property type="entry name" value="SH3"/>
    <property type="match status" value="1"/>
</dbReference>
<comment type="caution">
    <text evidence="25">The sequence shown here is derived from an EMBL/GenBank/DDBJ whole genome shotgun (WGS) entry which is preliminary data.</text>
</comment>
<dbReference type="Pfam" id="PF00225">
    <property type="entry name" value="Kinesin"/>
    <property type="match status" value="1"/>
</dbReference>
<dbReference type="InterPro" id="IPR036028">
    <property type="entry name" value="SH3-like_dom_sf"/>
</dbReference>
<dbReference type="PROSITE" id="PS50020">
    <property type="entry name" value="WW_DOMAIN_2"/>
    <property type="match status" value="2"/>
</dbReference>
<feature type="binding site" evidence="17">
    <location>
        <begin position="85"/>
        <end position="92"/>
    </location>
    <ligand>
        <name>ATP</name>
        <dbReference type="ChEBI" id="CHEBI:30616"/>
    </ligand>
</feature>
<feature type="domain" description="WW" evidence="22">
    <location>
        <begin position="1260"/>
        <end position="1293"/>
    </location>
</feature>
<feature type="domain" description="PH" evidence="21">
    <location>
        <begin position="1468"/>
        <end position="1570"/>
    </location>
</feature>
<dbReference type="InterPro" id="IPR035491">
    <property type="entry name" value="ARHGAP12_SH3"/>
</dbReference>
<evidence type="ECO:0000313" key="26">
    <source>
        <dbReference type="Proteomes" id="UP000269221"/>
    </source>
</evidence>
<dbReference type="InterPro" id="IPR001752">
    <property type="entry name" value="Kinesin_motor_dom"/>
</dbReference>
<gene>
    <name evidence="25" type="ORF">DUI87_18003</name>
</gene>
<dbReference type="GO" id="GO:0005856">
    <property type="term" value="C:cytoskeleton"/>
    <property type="evidence" value="ECO:0007669"/>
    <property type="project" value="UniProtKB-SubCell"/>
</dbReference>
<feature type="coiled-coil region" evidence="18">
    <location>
        <begin position="330"/>
        <end position="371"/>
    </location>
</feature>
<reference evidence="25 26" key="1">
    <citation type="submission" date="2018-07" db="EMBL/GenBank/DDBJ databases">
        <title>A high quality draft genome assembly of the barn swallow (H. rustica rustica).</title>
        <authorList>
            <person name="Formenti G."/>
            <person name="Chiara M."/>
            <person name="Poveda L."/>
            <person name="Francoijs K.-J."/>
            <person name="Bonisoli-Alquati A."/>
            <person name="Canova L."/>
            <person name="Gianfranceschi L."/>
            <person name="Horner D.S."/>
            <person name="Saino N."/>
        </authorList>
    </citation>
    <scope>NUCLEOTIDE SEQUENCE [LARGE SCALE GENOMIC DNA]</scope>
    <source>
        <strain evidence="25">Chelidonia</strain>
        <tissue evidence="25">Blood</tissue>
    </source>
</reference>
<dbReference type="PROSITE" id="PS50003">
    <property type="entry name" value="PH_DOMAIN"/>
    <property type="match status" value="1"/>
</dbReference>
<evidence type="ECO:0000256" key="17">
    <source>
        <dbReference type="PROSITE-ProRule" id="PRU00283"/>
    </source>
</evidence>
<comment type="similarity">
    <text evidence="17">Belongs to the TRAFAC class myosin-kinesin ATPase superfamily. Kinesin family.</text>
</comment>
<dbReference type="CDD" id="cd12070">
    <property type="entry name" value="SH3_ARHGAP12"/>
    <property type="match status" value="1"/>
</dbReference>
<dbReference type="SMART" id="SM00233">
    <property type="entry name" value="PH"/>
    <property type="match status" value="1"/>
</dbReference>
<dbReference type="Proteomes" id="UP000269221">
    <property type="component" value="Unassembled WGS sequence"/>
</dbReference>
<dbReference type="Pfam" id="PF00620">
    <property type="entry name" value="RhoGAP"/>
    <property type="match status" value="1"/>
</dbReference>
<keyword evidence="3" id="KW-0343">GTPase activation</keyword>
<dbReference type="InterPro" id="IPR011993">
    <property type="entry name" value="PH-like_dom_sf"/>
</dbReference>
<dbReference type="SMART" id="SM00326">
    <property type="entry name" value="SH3"/>
    <property type="match status" value="1"/>
</dbReference>
<keyword evidence="26" id="KW-1185">Reference proteome</keyword>
<name>A0A3M0K0S8_HIRRU</name>
<proteinExistence type="inferred from homology"/>
<dbReference type="SMART" id="SM00129">
    <property type="entry name" value="KISc"/>
    <property type="match status" value="1"/>
</dbReference>
<dbReference type="GO" id="GO:0005096">
    <property type="term" value="F:GTPase activator activity"/>
    <property type="evidence" value="ECO:0007669"/>
    <property type="project" value="UniProtKB-KW"/>
</dbReference>
<dbReference type="CDD" id="cd01369">
    <property type="entry name" value="KISc_KHC_KIF5"/>
    <property type="match status" value="1"/>
</dbReference>
<dbReference type="SUPFAM" id="SSF50044">
    <property type="entry name" value="SH3-domain"/>
    <property type="match status" value="1"/>
</dbReference>
<evidence type="ECO:0000259" key="21">
    <source>
        <dbReference type="PROSITE" id="PS50003"/>
    </source>
</evidence>
<feature type="coiled-coil region" evidence="18">
    <location>
        <begin position="680"/>
        <end position="901"/>
    </location>
</feature>
<dbReference type="SUPFAM" id="SSF51045">
    <property type="entry name" value="WW domain"/>
    <property type="match status" value="2"/>
</dbReference>
<feature type="coiled-coil region" evidence="18">
    <location>
        <begin position="418"/>
        <end position="526"/>
    </location>
</feature>
<feature type="domain" description="WW" evidence="22">
    <location>
        <begin position="1388"/>
        <end position="1415"/>
    </location>
</feature>
<evidence type="ECO:0000256" key="14">
    <source>
        <dbReference type="ARBA" id="ARBA00070232"/>
    </source>
</evidence>
<dbReference type="SUPFAM" id="SSF50729">
    <property type="entry name" value="PH domain-like"/>
    <property type="match status" value="1"/>
</dbReference>
<evidence type="ECO:0000256" key="1">
    <source>
        <dbReference type="ARBA" id="ARBA00004245"/>
    </source>
</evidence>
<evidence type="ECO:0000256" key="19">
    <source>
        <dbReference type="SAM" id="MobiDB-lite"/>
    </source>
</evidence>
<keyword evidence="11 17" id="KW-0505">Motor protein</keyword>
<dbReference type="Pfam" id="PF00169">
    <property type="entry name" value="PH"/>
    <property type="match status" value="1"/>
</dbReference>
<dbReference type="SUPFAM" id="SSF48350">
    <property type="entry name" value="GTPase activation domain, GAP"/>
    <property type="match status" value="1"/>
</dbReference>
<dbReference type="OrthoDB" id="3176171at2759"/>
<feature type="domain" description="SH3" evidence="20">
    <location>
        <begin position="1010"/>
        <end position="1072"/>
    </location>
</feature>
<dbReference type="FunFam" id="3.40.850.10:FF:000009">
    <property type="entry name" value="Kinesin-like protein"/>
    <property type="match status" value="1"/>
</dbReference>
<dbReference type="CDD" id="cd13233">
    <property type="entry name" value="PH_ARHGAP9-like"/>
    <property type="match status" value="1"/>
</dbReference>
<evidence type="ECO:0000259" key="23">
    <source>
        <dbReference type="PROSITE" id="PS50067"/>
    </source>
</evidence>
<evidence type="ECO:0000256" key="11">
    <source>
        <dbReference type="ARBA" id="ARBA00023175"/>
    </source>
</evidence>
<dbReference type="Gene3D" id="6.10.250.1590">
    <property type="match status" value="1"/>
</dbReference>
<dbReference type="InterPro" id="IPR000198">
    <property type="entry name" value="RhoGAP_dom"/>
</dbReference>
<feature type="compositionally biased region" description="Basic and acidic residues" evidence="19">
    <location>
        <begin position="1589"/>
        <end position="1604"/>
    </location>
</feature>
<dbReference type="SMART" id="SM00456">
    <property type="entry name" value="WW"/>
    <property type="match status" value="2"/>
</dbReference>
<dbReference type="Gene3D" id="3.40.850.10">
    <property type="entry name" value="Kinesin motor domain"/>
    <property type="match status" value="1"/>
</dbReference>
<keyword evidence="2 16" id="KW-0728">SH3 domain</keyword>
<dbReference type="PROSITE" id="PS50067">
    <property type="entry name" value="KINESIN_MOTOR_2"/>
    <property type="match status" value="1"/>
</dbReference>
<evidence type="ECO:0000256" key="12">
    <source>
        <dbReference type="ARBA" id="ARBA00023212"/>
    </source>
</evidence>
<dbReference type="CDD" id="cd00201">
    <property type="entry name" value="WW"/>
    <property type="match status" value="1"/>
</dbReference>
<comment type="subcellular location">
    <subcellularLocation>
        <location evidence="1">Cytoplasm</location>
        <location evidence="1">Cytoskeleton</location>
    </subcellularLocation>
</comment>
<evidence type="ECO:0000256" key="7">
    <source>
        <dbReference type="ARBA" id="ARBA00022737"/>
    </source>
</evidence>
<feature type="region of interest" description="Disordered" evidence="19">
    <location>
        <begin position="1193"/>
        <end position="1236"/>
    </location>
</feature>
<dbReference type="GO" id="GO:0003777">
    <property type="term" value="F:microtubule motor activity"/>
    <property type="evidence" value="ECO:0007669"/>
    <property type="project" value="InterPro"/>
</dbReference>
<keyword evidence="5" id="KW-0597">Phosphoprotein</keyword>
<sequence>MADPAECNIKVMCRFRPLNESEVARGDKYIAKFQGEDTVVIASKPYIFDRVFQSNTSQEQVYNDCAKKIVKDVLEGYNGTIFAYGQTSSGKTHTMEGKLHDPDGMGIIPRIVQDIFNYIYSMDENLEFHIKVSYFEIYLDKIRDLLDVSKTNLSVHEDKNRVPYVKGCTERFVCSPEEVMDTIDEGKSNRHVAVTNMNEHSSRSHSIFLINVKQENTQTEQKLSGKLYLVDLAGSEKVSKTGAEGAVLDEAKNINKSLSALGNVISALAESSTYVPYRDSKMTRILQDSLGGNCRTTIVICCSPSSYNESETKSTLLFGQRAKTIKNTVCVNVELTAEQWKKKYEKEKEKNKTLRNTIQWLENELNRWRNGETVPVDEQFDKEKANLEAFAVDKDITVINDKPATTIGVTGNFTDAERRKCEEEIAKLYKQLDDKDEEINQQSQLVEKLKTQMLDQEELLASTRRDQDNLQAELNRLQAENDASKEEVKEVLQALEELAVNYDQKSQEVEDKAKEYELLSDELNQKSVTLASIDAELQKLKEMTNHQKKRATEMMASLLKDLAEIGIAVGNNDVKQPEGTGMIDEEFTVARLYISKMKSEVKTMVKRCKQLEGTQAESNKKMEENEKELAACQLRISQDSLQIQVLEKQWLVGTLPANAPSWKFGREKVHEMEKEHLNKVQTANEVKQAVEQQIQSHRETHQKQISSLRDEVDAKEKLITELQDQNQKMMLEQERLRVEHEKLKATDQEKSRKLHELTVMQDRREQARQDLKGLEETVAKELQTLHNLRKLFVQDLATRVKKSAEIDSDDTGGSAAQKQKISFLENNLEQLTKVHKQLVRDNADLRCELPKLEKRLRATAERVKALESALKEAKENASRDRKRYQQEVDRIKEAVRSKNMARRGHSAQIAKPIRPGQHPAASPTHPSAIRGGGAFTQNSQPVVLRGGGRQDKVKIAWKCRKIWFLYLNCKMKALNINRKITLKQNVAYLLSEKVKSFQIEMADKGGKMLPGQFYIQVEYDYEYEAKDKKIVIKQGEKYILVKKTNDDWWQVKRDENSKPFYVPAQYVKEIPRKALMPPVKQASMLPNNTLKLTHGLQRSTENVNKSPELSSFGKSSPVQVSCLVRDANQNLGPNNSTCQTFGLSLDLTQNNGKLNNEMQSPKVSNQFRTISMGHFPCPEFLEIEKTSFLHEQSCDSAGEGSEKIHQDSESGDELSSSSTEQVQPTTPPSQGRPDSPVYANLQELKISQSALPPLPTSAPVQINGEWETHKDTTGRCYYYNRGSQERTWKPPRWARDASINKGDSQSHADHEVVPSEIKSNEIVMHMNGLLLWNLVFLSFKHLSSEENDHSSCYSQSDSQYGSPPKGWSEELDEHGQTLYTNDYTNEKWIKHADEQGRPYYYSADGSRSEWELPKYNASPQQQRDIIKSRSLDRRLQEPIVLTKWRHSTIVLDTNDKGQEKYGLLNVTKITENGKKVRKNWMSSWAVLQGSSLLFTKTQGSGTGWKFGVNQSKPEFTVDLKGALIDWASKDKSSKKNVIELKTRQGTELLIQSDNDSFINEWYKVLNYTINNQVIESDEALDDEVPDSPGVEKQDKEKENKDSKKLRSVKAPSNIDSTDQKKTKTKLKKFLTRRPTLQAVREKGYIKDQVFGSNLTSLCQRENSTVPKFVKLCIEHVEEHGLDIDGLYRVSGNLAVIQKLRFAVNHDEKLDLNDSKWEDIHVITGALKMFFRELPEPLFTYNHFNDFVNAIKQEPRQRVPAVKDLIKQLPKPNQDTMQVLFRHLKRVVENGEKNRMTYQSIAIVFGPTLLKPEKETGNIAVHTVYQNQIVELILLELNSVFGR</sequence>
<dbReference type="InterPro" id="IPR001452">
    <property type="entry name" value="SH3_domain"/>
</dbReference>
<evidence type="ECO:0000256" key="6">
    <source>
        <dbReference type="ARBA" id="ARBA00022701"/>
    </source>
</evidence>
<evidence type="ECO:0000256" key="4">
    <source>
        <dbReference type="ARBA" id="ARBA00022490"/>
    </source>
</evidence>
<evidence type="ECO:0000256" key="5">
    <source>
        <dbReference type="ARBA" id="ARBA00022553"/>
    </source>
</evidence>
<dbReference type="PANTHER" id="PTHR23176">
    <property type="entry name" value="RHO/RAC/CDC GTPASE-ACTIVATING PROTEIN"/>
    <property type="match status" value="1"/>
</dbReference>
<dbReference type="CDD" id="cd04403">
    <property type="entry name" value="RhoGAP_ARHGAP27_15_12_9"/>
    <property type="match status" value="1"/>
</dbReference>
<dbReference type="FunFam" id="2.20.70.10:FF:000024">
    <property type="entry name" value="Rho GTPase activating protein 12"/>
    <property type="match status" value="1"/>
</dbReference>
<dbReference type="InterPro" id="IPR008936">
    <property type="entry name" value="Rho_GTPase_activation_prot"/>
</dbReference>
<dbReference type="FunFam" id="1.10.555.10:FF:000003">
    <property type="entry name" value="Putative rho GTPase-activating protein 12"/>
    <property type="match status" value="1"/>
</dbReference>
<dbReference type="InterPro" id="IPR001202">
    <property type="entry name" value="WW_dom"/>
</dbReference>
<comment type="function">
    <text evidence="13">GTPase activator for the Rho-type GTPases by converting them to an inactive GDP-bound state.</text>
</comment>
<feature type="region of interest" description="Disordered" evidence="19">
    <location>
        <begin position="1348"/>
        <end position="1369"/>
    </location>
</feature>
<evidence type="ECO:0000256" key="16">
    <source>
        <dbReference type="PROSITE-ProRule" id="PRU00192"/>
    </source>
</evidence>
<dbReference type="SUPFAM" id="SSF52540">
    <property type="entry name" value="P-loop containing nucleoside triphosphate hydrolases"/>
    <property type="match status" value="1"/>
</dbReference>
<feature type="region of interest" description="Disordered" evidence="19">
    <location>
        <begin position="913"/>
        <end position="943"/>
    </location>
</feature>
<dbReference type="Pfam" id="PF00018">
    <property type="entry name" value="SH3_1"/>
    <property type="match status" value="1"/>
</dbReference>
<dbReference type="Gene3D" id="1.10.555.10">
    <property type="entry name" value="Rho GTPase activation protein"/>
    <property type="match status" value="1"/>
</dbReference>
<dbReference type="EMBL" id="QRBI01000123">
    <property type="protein sequence ID" value="RMC04830.1"/>
    <property type="molecule type" value="Genomic_DNA"/>
</dbReference>
<dbReference type="InterPro" id="IPR036020">
    <property type="entry name" value="WW_dom_sf"/>
</dbReference>
<dbReference type="Gene3D" id="2.30.30.40">
    <property type="entry name" value="SH3 Domains"/>
    <property type="match status" value="1"/>
</dbReference>
<evidence type="ECO:0000259" key="20">
    <source>
        <dbReference type="PROSITE" id="PS50002"/>
    </source>
</evidence>
<keyword evidence="4" id="KW-0963">Cytoplasm</keyword>
<evidence type="ECO:0000256" key="10">
    <source>
        <dbReference type="ARBA" id="ARBA00023054"/>
    </source>
</evidence>
<dbReference type="PANTHER" id="PTHR23176:SF107">
    <property type="entry name" value="RHO GTPASE-ACTIVATING PROTEIN 12"/>
    <property type="match status" value="1"/>
</dbReference>
<protein>
    <recommendedName>
        <fullName evidence="14">Rho GTPase-activating protein 12</fullName>
    </recommendedName>
    <alternativeName>
        <fullName evidence="15">Rho-type GTPase-activating protein 12</fullName>
    </alternativeName>
</protein>
<feature type="domain" description="Kinesin motor" evidence="23">
    <location>
        <begin position="8"/>
        <end position="325"/>
    </location>
</feature>
<dbReference type="InterPro" id="IPR050729">
    <property type="entry name" value="Rho-GAP"/>
</dbReference>
<dbReference type="SMART" id="SM00324">
    <property type="entry name" value="RhoGAP"/>
    <property type="match status" value="1"/>
</dbReference>
<keyword evidence="9 17" id="KW-0067">ATP-binding</keyword>
<feature type="domain" description="Rho-GAP" evidence="24">
    <location>
        <begin position="1652"/>
        <end position="1840"/>
    </location>
</feature>
<evidence type="ECO:0000259" key="22">
    <source>
        <dbReference type="PROSITE" id="PS50020"/>
    </source>
</evidence>
<evidence type="ECO:0000256" key="13">
    <source>
        <dbReference type="ARBA" id="ARBA00055252"/>
    </source>
</evidence>
<keyword evidence="7" id="KW-0677">Repeat</keyword>
<accession>A0A3M0K0S8</accession>
<dbReference type="InterPro" id="IPR059182">
    <property type="entry name" value="Khc_C"/>
</dbReference>
<dbReference type="FunFam" id="2.30.29.30:FF:000100">
    <property type="entry name" value="Rho GTPase activating protein 12"/>
    <property type="match status" value="1"/>
</dbReference>
<evidence type="ECO:0000256" key="3">
    <source>
        <dbReference type="ARBA" id="ARBA00022468"/>
    </source>
</evidence>
<dbReference type="Pfam" id="PF16618">
    <property type="entry name" value="SH3-WW_linker"/>
    <property type="match status" value="1"/>
</dbReference>
<keyword evidence="6" id="KW-0493">Microtubule</keyword>
<evidence type="ECO:0000256" key="9">
    <source>
        <dbReference type="ARBA" id="ARBA00022840"/>
    </source>
</evidence>
<dbReference type="PRINTS" id="PR00380">
    <property type="entry name" value="KINESINHEAVY"/>
</dbReference>
<dbReference type="Gene3D" id="2.30.29.30">
    <property type="entry name" value="Pleckstrin-homology domain (PH domain)/Phosphotyrosine-binding domain (PTB)"/>
    <property type="match status" value="1"/>
</dbReference>
<dbReference type="Gene3D" id="2.20.70.10">
    <property type="match status" value="1"/>
</dbReference>
<dbReference type="GO" id="GO:0007018">
    <property type="term" value="P:microtubule-based movement"/>
    <property type="evidence" value="ECO:0007669"/>
    <property type="project" value="InterPro"/>
</dbReference>